<accession>A0A4Y8CVQ7</accession>
<dbReference type="SUPFAM" id="SSF50475">
    <property type="entry name" value="FMN-binding split barrel"/>
    <property type="match status" value="1"/>
</dbReference>
<dbReference type="GO" id="GO:0010181">
    <property type="term" value="F:FMN binding"/>
    <property type="evidence" value="ECO:0007669"/>
    <property type="project" value="InterPro"/>
</dbReference>
<dbReference type="SMART" id="SM00903">
    <property type="entry name" value="Flavin_Reduct"/>
    <property type="match status" value="1"/>
</dbReference>
<feature type="region of interest" description="Disordered" evidence="1">
    <location>
        <begin position="1"/>
        <end position="23"/>
    </location>
</feature>
<feature type="compositionally biased region" description="Basic and acidic residues" evidence="1">
    <location>
        <begin position="246"/>
        <end position="259"/>
    </location>
</feature>
<dbReference type="EMBL" id="PHWZ01000272">
    <property type="protein sequence ID" value="TEY50786.1"/>
    <property type="molecule type" value="Genomic_DNA"/>
</dbReference>
<dbReference type="Gene3D" id="2.30.110.10">
    <property type="entry name" value="Electron Transport, Fmn-binding Protein, Chain A"/>
    <property type="match status" value="1"/>
</dbReference>
<protein>
    <recommendedName>
        <fullName evidence="2">Flavin reductase like domain-containing protein</fullName>
    </recommendedName>
</protein>
<evidence type="ECO:0000313" key="3">
    <source>
        <dbReference type="EMBL" id="TEY50786.1"/>
    </source>
</evidence>
<keyword evidence="4" id="KW-1185">Reference proteome</keyword>
<dbReference type="STRING" id="38488.A0A4Y8CVQ7"/>
<dbReference type="OrthoDB" id="298012at2759"/>
<dbReference type="InterPro" id="IPR002563">
    <property type="entry name" value="Flavin_Rdtase-like_dom"/>
</dbReference>
<feature type="region of interest" description="Disordered" evidence="1">
    <location>
        <begin position="228"/>
        <end position="259"/>
    </location>
</feature>
<evidence type="ECO:0000256" key="1">
    <source>
        <dbReference type="SAM" id="MobiDB-lite"/>
    </source>
</evidence>
<dbReference type="AlphaFoldDB" id="A0A4Y8CVQ7"/>
<dbReference type="InterPro" id="IPR012349">
    <property type="entry name" value="Split_barrel_FMN-bd"/>
</dbReference>
<organism evidence="3 4">
    <name type="scientific">Botryotinia calthae</name>
    <dbReference type="NCBI Taxonomy" id="38488"/>
    <lineage>
        <taxon>Eukaryota</taxon>
        <taxon>Fungi</taxon>
        <taxon>Dikarya</taxon>
        <taxon>Ascomycota</taxon>
        <taxon>Pezizomycotina</taxon>
        <taxon>Leotiomycetes</taxon>
        <taxon>Helotiales</taxon>
        <taxon>Sclerotiniaceae</taxon>
        <taxon>Botryotinia</taxon>
    </lineage>
</organism>
<dbReference type="Proteomes" id="UP000297299">
    <property type="component" value="Unassembled WGS sequence"/>
</dbReference>
<feature type="domain" description="Flavin reductase like" evidence="2">
    <location>
        <begin position="25"/>
        <end position="203"/>
    </location>
</feature>
<comment type="caution">
    <text evidence="3">The sequence shown here is derived from an EMBL/GenBank/DDBJ whole genome shotgun (WGS) entry which is preliminary data.</text>
</comment>
<evidence type="ECO:0000259" key="2">
    <source>
        <dbReference type="SMART" id="SM00903"/>
    </source>
</evidence>
<dbReference type="PANTHER" id="PTHR43812:SF2">
    <property type="entry name" value="FLAVIN REDUCTASE LIKE DOMAIN-CONTAINING PROTEIN"/>
    <property type="match status" value="1"/>
</dbReference>
<gene>
    <name evidence="3" type="ORF">BOTCAL_0273g00180</name>
</gene>
<dbReference type="Pfam" id="PF01613">
    <property type="entry name" value="Flavin_Reduct"/>
    <property type="match status" value="1"/>
</dbReference>
<dbReference type="PANTHER" id="PTHR43812">
    <property type="entry name" value="BLR2425 PROTEIN"/>
    <property type="match status" value="1"/>
</dbReference>
<proteinExistence type="predicted"/>
<evidence type="ECO:0000313" key="4">
    <source>
        <dbReference type="Proteomes" id="UP000297299"/>
    </source>
</evidence>
<reference evidence="3 4" key="1">
    <citation type="submission" date="2017-11" db="EMBL/GenBank/DDBJ databases">
        <title>Comparative genomics of Botrytis spp.</title>
        <authorList>
            <person name="Valero-Jimenez C.A."/>
            <person name="Tapia P."/>
            <person name="Veloso J."/>
            <person name="Silva-Moreno E."/>
            <person name="Staats M."/>
            <person name="Valdes J.H."/>
            <person name="Van Kan J.A.L."/>
        </authorList>
    </citation>
    <scope>NUCLEOTIDE SEQUENCE [LARGE SCALE GENOMIC DNA]</scope>
    <source>
        <strain evidence="3 4">MUCL2830</strain>
    </source>
</reference>
<name>A0A4Y8CVQ7_9HELO</name>
<sequence>MSRPDIFYQPPKGESSGLPHDPFKSFVIPRPIGWISTTSKSGQDNLAPFSQFNNVSFDPPTIMFIGHQSVYKRQSKDSVNNAKDTGEFVWNMATVSTLCRSPSLTDSSYDLRDSVNATALESWDDEFPLTKVTKVPSKVVKPPRVAESPVQFECKVHSILRINGDSLVGHSDIVIGRVVGIHIRGDFITGDGAAPLARLGYHQYTAINNIFDMDMPFMPDDHVSGNTLGGVVPKDVDEDDVTKNGSEVEKRGSFKSEAH</sequence>